<evidence type="ECO:0000256" key="1">
    <source>
        <dbReference type="ARBA" id="ARBA00004370"/>
    </source>
</evidence>
<dbReference type="PANTHER" id="PTHR48017">
    <property type="entry name" value="OS05G0424000 PROTEIN-RELATED"/>
    <property type="match status" value="1"/>
</dbReference>
<feature type="transmembrane region" description="Helical" evidence="7">
    <location>
        <begin position="265"/>
        <end position="286"/>
    </location>
</feature>
<evidence type="ECO:0000256" key="7">
    <source>
        <dbReference type="SAM" id="Phobius"/>
    </source>
</evidence>
<feature type="transmembrane region" description="Helical" evidence="7">
    <location>
        <begin position="72"/>
        <end position="97"/>
    </location>
</feature>
<evidence type="ECO:0000259" key="8">
    <source>
        <dbReference type="Pfam" id="PF01490"/>
    </source>
</evidence>
<dbReference type="InterPro" id="IPR013057">
    <property type="entry name" value="AA_transpt_TM"/>
</dbReference>
<evidence type="ECO:0000256" key="4">
    <source>
        <dbReference type="ARBA" id="ARBA00022970"/>
    </source>
</evidence>
<evidence type="ECO:0000313" key="10">
    <source>
        <dbReference type="Proteomes" id="UP001443914"/>
    </source>
</evidence>
<dbReference type="Pfam" id="PF01490">
    <property type="entry name" value="Aa_trans"/>
    <property type="match status" value="1"/>
</dbReference>
<dbReference type="EMBL" id="JBDFQZ010000005">
    <property type="protein sequence ID" value="KAK9726690.1"/>
    <property type="molecule type" value="Genomic_DNA"/>
</dbReference>
<comment type="subcellular location">
    <subcellularLocation>
        <location evidence="1">Membrane</location>
    </subcellularLocation>
</comment>
<feature type="transmembrane region" description="Helical" evidence="7">
    <location>
        <begin position="411"/>
        <end position="435"/>
    </location>
</feature>
<organism evidence="9 10">
    <name type="scientific">Saponaria officinalis</name>
    <name type="common">Common soapwort</name>
    <name type="synonym">Lychnis saponaria</name>
    <dbReference type="NCBI Taxonomy" id="3572"/>
    <lineage>
        <taxon>Eukaryota</taxon>
        <taxon>Viridiplantae</taxon>
        <taxon>Streptophyta</taxon>
        <taxon>Embryophyta</taxon>
        <taxon>Tracheophyta</taxon>
        <taxon>Spermatophyta</taxon>
        <taxon>Magnoliopsida</taxon>
        <taxon>eudicotyledons</taxon>
        <taxon>Gunneridae</taxon>
        <taxon>Pentapetalae</taxon>
        <taxon>Caryophyllales</taxon>
        <taxon>Caryophyllaceae</taxon>
        <taxon>Caryophylleae</taxon>
        <taxon>Saponaria</taxon>
    </lineage>
</organism>
<reference evidence="9" key="1">
    <citation type="submission" date="2024-03" db="EMBL/GenBank/DDBJ databases">
        <title>WGS assembly of Saponaria officinalis var. Norfolk2.</title>
        <authorList>
            <person name="Jenkins J."/>
            <person name="Shu S."/>
            <person name="Grimwood J."/>
            <person name="Barry K."/>
            <person name="Goodstein D."/>
            <person name="Schmutz J."/>
            <person name="Leebens-Mack J."/>
            <person name="Osbourn A."/>
        </authorList>
    </citation>
    <scope>NUCLEOTIDE SEQUENCE [LARGE SCALE GENOMIC DNA]</scope>
    <source>
        <strain evidence="9">JIC</strain>
    </source>
</reference>
<keyword evidence="5 7" id="KW-1133">Transmembrane helix</keyword>
<feature type="transmembrane region" description="Helical" evidence="7">
    <location>
        <begin position="226"/>
        <end position="245"/>
    </location>
</feature>
<keyword evidence="10" id="KW-1185">Reference proteome</keyword>
<feature type="transmembrane region" description="Helical" evidence="7">
    <location>
        <begin position="44"/>
        <end position="66"/>
    </location>
</feature>
<comment type="caution">
    <text evidence="9">The sequence shown here is derived from an EMBL/GenBank/DDBJ whole genome shotgun (WGS) entry which is preliminary data.</text>
</comment>
<evidence type="ECO:0000256" key="6">
    <source>
        <dbReference type="ARBA" id="ARBA00023136"/>
    </source>
</evidence>
<keyword evidence="2" id="KW-0813">Transport</keyword>
<dbReference type="AlphaFoldDB" id="A0AAW1L1N9"/>
<evidence type="ECO:0000256" key="3">
    <source>
        <dbReference type="ARBA" id="ARBA00022692"/>
    </source>
</evidence>
<feature type="transmembrane region" description="Helical" evidence="7">
    <location>
        <begin position="306"/>
        <end position="324"/>
    </location>
</feature>
<dbReference type="Proteomes" id="UP001443914">
    <property type="component" value="Unassembled WGS sequence"/>
</dbReference>
<name>A0AAW1L1N9_SAPOF</name>
<evidence type="ECO:0000313" key="9">
    <source>
        <dbReference type="EMBL" id="KAK9726690.1"/>
    </source>
</evidence>
<feature type="transmembrane region" description="Helical" evidence="7">
    <location>
        <begin position="118"/>
        <end position="138"/>
    </location>
</feature>
<evidence type="ECO:0000256" key="2">
    <source>
        <dbReference type="ARBA" id="ARBA00022448"/>
    </source>
</evidence>
<evidence type="ECO:0000256" key="5">
    <source>
        <dbReference type="ARBA" id="ARBA00022989"/>
    </source>
</evidence>
<feature type="transmembrane region" description="Helical" evidence="7">
    <location>
        <begin position="352"/>
        <end position="372"/>
    </location>
</feature>
<proteinExistence type="predicted"/>
<feature type="transmembrane region" description="Helical" evidence="7">
    <location>
        <begin position="184"/>
        <end position="206"/>
    </location>
</feature>
<accession>A0AAW1L1N9</accession>
<feature type="domain" description="Amino acid transporter transmembrane" evidence="8">
    <location>
        <begin position="39"/>
        <end position="430"/>
    </location>
</feature>
<feature type="transmembrane region" description="Helical" evidence="7">
    <location>
        <begin position="158"/>
        <end position="177"/>
    </location>
</feature>
<dbReference type="GO" id="GO:0016020">
    <property type="term" value="C:membrane"/>
    <property type="evidence" value="ECO:0007669"/>
    <property type="project" value="UniProtKB-SubCell"/>
</dbReference>
<sequence length="447" mass="49887">MESPDISRNEASFNIENGAIKPDQITHDIPASAHSVGHDTWQQVGLMLVTCFNCGWILSFSNLMLVPLGWAWGIPILLLIGLFTAYANWLLAGFHFIDGKRFIRSRDLIGHLFGREMYYVTWISQSAIFVLGNMGFILLGGKALKEMNIMFSDSVMRLQYFIIITGFAYFLFAMIVPNMSAMRVWSGASAILTFGYTGVLIVAIVIDGKSNSHKDYQVTGSIVDKVLNAFSAISVIIVCNTSGMLPEIQSTLRKPAITNMRKALAVQFTAGLVVYYGVSIVGYWAYGSEVSDYLPKELSGPRWAKVLINLAVFLQNIISQHLFLQPVHEALDTKFLKLDEGIYSKENLKRRFFLRALLFTGCTIVTAAIPFMGDFINLLGSFTLVLLTFIFPSMIFIKVKGKTARAEQRAWHWTIIFVSSILAVATTVSAVRLIATDVKKYKLFANQ</sequence>
<keyword evidence="4" id="KW-0029">Amino-acid transport</keyword>
<keyword evidence="6 7" id="KW-0472">Membrane</keyword>
<dbReference type="GO" id="GO:0006865">
    <property type="term" value="P:amino acid transport"/>
    <property type="evidence" value="ECO:0007669"/>
    <property type="project" value="UniProtKB-KW"/>
</dbReference>
<feature type="transmembrane region" description="Helical" evidence="7">
    <location>
        <begin position="378"/>
        <end position="399"/>
    </location>
</feature>
<protein>
    <recommendedName>
        <fullName evidence="8">Amino acid transporter transmembrane domain-containing protein</fullName>
    </recommendedName>
</protein>
<gene>
    <name evidence="9" type="ORF">RND81_05G230800</name>
</gene>
<keyword evidence="3 7" id="KW-0812">Transmembrane</keyword>